<gene>
    <name evidence="1" type="ORF">TSPGSL018_29826</name>
</gene>
<feature type="non-terminal residue" evidence="1">
    <location>
        <position position="36"/>
    </location>
</feature>
<protein>
    <submittedName>
        <fullName evidence="1">Uncharacterized protein</fullName>
    </submittedName>
</protein>
<dbReference type="AlphaFoldDB" id="A0A061RJD8"/>
<proteinExistence type="predicted"/>
<dbReference type="EMBL" id="GBEZ01012866">
    <property type="protein sequence ID" value="JAC73062.1"/>
    <property type="molecule type" value="Transcribed_RNA"/>
</dbReference>
<sequence>MCAAGAARTGPRYSHCMSRTRTVELSGLDIRKYVAV</sequence>
<reference evidence="1" key="1">
    <citation type="submission" date="2014-05" db="EMBL/GenBank/DDBJ databases">
        <title>The transcriptome of the halophilic microalga Tetraselmis sp. GSL018 isolated from the Great Salt Lake, Utah.</title>
        <authorList>
            <person name="Jinkerson R.E."/>
            <person name="D'Adamo S."/>
            <person name="Posewitz M.C."/>
        </authorList>
    </citation>
    <scope>NUCLEOTIDE SEQUENCE</scope>
    <source>
        <strain evidence="1">GSL018</strain>
    </source>
</reference>
<accession>A0A061RJD8</accession>
<name>A0A061RJD8_9CHLO</name>
<evidence type="ECO:0000313" key="1">
    <source>
        <dbReference type="EMBL" id="JAC73062.1"/>
    </source>
</evidence>
<organism evidence="1">
    <name type="scientific">Tetraselmis sp. GSL018</name>
    <dbReference type="NCBI Taxonomy" id="582737"/>
    <lineage>
        <taxon>Eukaryota</taxon>
        <taxon>Viridiplantae</taxon>
        <taxon>Chlorophyta</taxon>
        <taxon>core chlorophytes</taxon>
        <taxon>Chlorodendrophyceae</taxon>
        <taxon>Chlorodendrales</taxon>
        <taxon>Chlorodendraceae</taxon>
        <taxon>Tetraselmis</taxon>
    </lineage>
</organism>